<accession>A0A1R2BNU2</accession>
<dbReference type="AlphaFoldDB" id="A0A1R2BNU2"/>
<name>A0A1R2BNU2_9CILI</name>
<proteinExistence type="predicted"/>
<comment type="caution">
    <text evidence="1">The sequence shown here is derived from an EMBL/GenBank/DDBJ whole genome shotgun (WGS) entry which is preliminary data.</text>
</comment>
<evidence type="ECO:0000313" key="1">
    <source>
        <dbReference type="EMBL" id="OMJ78374.1"/>
    </source>
</evidence>
<sequence length="140" mass="15811">MVDGNRNTACFKPIVIENNQNSDFLQPIPSKPHYNNVGTSEVFDFSFKEEVKKKYNDNPSSSQEFPSKIMPITHELSSMHNQIEALNSKILHNLTVLKEKQALNQELKLKLLNREPKSNSITDASFADAKCSCNQGCLLL</sequence>
<reference evidence="1 2" key="1">
    <citation type="submission" date="2016-11" db="EMBL/GenBank/DDBJ databases">
        <title>The macronuclear genome of Stentor coeruleus: a giant cell with tiny introns.</title>
        <authorList>
            <person name="Slabodnick M."/>
            <person name="Ruby J.G."/>
            <person name="Reiff S.B."/>
            <person name="Swart E.C."/>
            <person name="Gosai S."/>
            <person name="Prabakaran S."/>
            <person name="Witkowska E."/>
            <person name="Larue G.E."/>
            <person name="Fisher S."/>
            <person name="Freeman R.M."/>
            <person name="Gunawardena J."/>
            <person name="Chu W."/>
            <person name="Stover N.A."/>
            <person name="Gregory B.D."/>
            <person name="Nowacki M."/>
            <person name="Derisi J."/>
            <person name="Roy S.W."/>
            <person name="Marshall W.F."/>
            <person name="Sood P."/>
        </authorList>
    </citation>
    <scope>NUCLEOTIDE SEQUENCE [LARGE SCALE GENOMIC DNA]</scope>
    <source>
        <strain evidence="1">WM001</strain>
    </source>
</reference>
<organism evidence="1 2">
    <name type="scientific">Stentor coeruleus</name>
    <dbReference type="NCBI Taxonomy" id="5963"/>
    <lineage>
        <taxon>Eukaryota</taxon>
        <taxon>Sar</taxon>
        <taxon>Alveolata</taxon>
        <taxon>Ciliophora</taxon>
        <taxon>Postciliodesmatophora</taxon>
        <taxon>Heterotrichea</taxon>
        <taxon>Heterotrichida</taxon>
        <taxon>Stentoridae</taxon>
        <taxon>Stentor</taxon>
    </lineage>
</organism>
<dbReference type="EMBL" id="MPUH01000524">
    <property type="protein sequence ID" value="OMJ78374.1"/>
    <property type="molecule type" value="Genomic_DNA"/>
</dbReference>
<gene>
    <name evidence="1" type="ORF">SteCoe_21804</name>
</gene>
<dbReference type="Proteomes" id="UP000187209">
    <property type="component" value="Unassembled WGS sequence"/>
</dbReference>
<keyword evidence="2" id="KW-1185">Reference proteome</keyword>
<protein>
    <submittedName>
        <fullName evidence="1">Uncharacterized protein</fullName>
    </submittedName>
</protein>
<evidence type="ECO:0000313" key="2">
    <source>
        <dbReference type="Proteomes" id="UP000187209"/>
    </source>
</evidence>